<organism evidence="1 2">
    <name type="scientific">Methylogaea oryzae</name>
    <dbReference type="NCBI Taxonomy" id="1295382"/>
    <lineage>
        <taxon>Bacteria</taxon>
        <taxon>Pseudomonadati</taxon>
        <taxon>Pseudomonadota</taxon>
        <taxon>Gammaproteobacteria</taxon>
        <taxon>Methylococcales</taxon>
        <taxon>Methylococcaceae</taxon>
        <taxon>Methylogaea</taxon>
    </lineage>
</organism>
<dbReference type="Pfam" id="PF13432">
    <property type="entry name" value="TPR_16"/>
    <property type="match status" value="1"/>
</dbReference>
<protein>
    <recommendedName>
        <fullName evidence="3">Tetratricopeptide repeat protein</fullName>
    </recommendedName>
</protein>
<keyword evidence="2" id="KW-1185">Reference proteome</keyword>
<dbReference type="EMBL" id="AP019782">
    <property type="protein sequence ID" value="BBL70795.1"/>
    <property type="molecule type" value="Genomic_DNA"/>
</dbReference>
<sequence length="99" mass="10854">MDEAQTAREAGNLEGAAATLERAVRMQPRNATLWYRLAELRLQQEKPQMAVDLALKSKLLAGSDQELVQKNWALIAQAKRRLGDEAGATAAERRAAGQP</sequence>
<proteinExistence type="predicted"/>
<dbReference type="KEGG" id="moz:MoryE10_14010"/>
<evidence type="ECO:0000313" key="1">
    <source>
        <dbReference type="EMBL" id="BBL70795.1"/>
    </source>
</evidence>
<name>A0A8D4VQZ4_9GAMM</name>
<dbReference type="AlphaFoldDB" id="A0A8D4VQZ4"/>
<reference evidence="1" key="1">
    <citation type="submission" date="2019-06" db="EMBL/GenBank/DDBJ databases">
        <title>Complete genome sequence of Methylogaea oryzae strain JCM16910.</title>
        <authorList>
            <person name="Asakawa S."/>
        </authorList>
    </citation>
    <scope>NUCLEOTIDE SEQUENCE</scope>
    <source>
        <strain evidence="1">E10</strain>
    </source>
</reference>
<gene>
    <name evidence="1" type="ORF">MoryE10_14010</name>
</gene>
<dbReference type="Proteomes" id="UP000824988">
    <property type="component" value="Chromosome"/>
</dbReference>
<evidence type="ECO:0000313" key="2">
    <source>
        <dbReference type="Proteomes" id="UP000824988"/>
    </source>
</evidence>
<accession>A0A8D4VQZ4</accession>
<evidence type="ECO:0008006" key="3">
    <source>
        <dbReference type="Google" id="ProtNLM"/>
    </source>
</evidence>